<dbReference type="EMBL" id="CVRI01000035">
    <property type="protein sequence ID" value="CRK92806.1"/>
    <property type="molecule type" value="Genomic_DNA"/>
</dbReference>
<protein>
    <submittedName>
        <fullName evidence="1">CLUMA_CG006393, isoform A</fullName>
    </submittedName>
</protein>
<dbReference type="Proteomes" id="UP000183832">
    <property type="component" value="Unassembled WGS sequence"/>
</dbReference>
<proteinExistence type="predicted"/>
<reference evidence="1 2" key="1">
    <citation type="submission" date="2015-04" db="EMBL/GenBank/DDBJ databases">
        <authorList>
            <person name="Syromyatnikov M.Y."/>
            <person name="Popov V.N."/>
        </authorList>
    </citation>
    <scope>NUCLEOTIDE SEQUENCE [LARGE SCALE GENOMIC DNA]</scope>
</reference>
<keyword evidence="2" id="KW-1185">Reference proteome</keyword>
<name>A0A1J1I1T9_9DIPT</name>
<organism evidence="1 2">
    <name type="scientific">Clunio marinus</name>
    <dbReference type="NCBI Taxonomy" id="568069"/>
    <lineage>
        <taxon>Eukaryota</taxon>
        <taxon>Metazoa</taxon>
        <taxon>Ecdysozoa</taxon>
        <taxon>Arthropoda</taxon>
        <taxon>Hexapoda</taxon>
        <taxon>Insecta</taxon>
        <taxon>Pterygota</taxon>
        <taxon>Neoptera</taxon>
        <taxon>Endopterygota</taxon>
        <taxon>Diptera</taxon>
        <taxon>Nematocera</taxon>
        <taxon>Chironomoidea</taxon>
        <taxon>Chironomidae</taxon>
        <taxon>Clunio</taxon>
    </lineage>
</organism>
<evidence type="ECO:0000313" key="1">
    <source>
        <dbReference type="EMBL" id="CRK92806.1"/>
    </source>
</evidence>
<gene>
    <name evidence="1" type="ORF">CLUMA_CG006393</name>
</gene>
<accession>A0A1J1I1T9</accession>
<evidence type="ECO:0000313" key="2">
    <source>
        <dbReference type="Proteomes" id="UP000183832"/>
    </source>
</evidence>
<dbReference type="AlphaFoldDB" id="A0A1J1I1T9"/>
<sequence length="67" mass="7775">MTRQIDKCSLIICKSHFELEGWCVDVVVDHLFCSSAHTANYYTIERLQGSGKNQWEQQINKFAPSIR</sequence>